<evidence type="ECO:0000259" key="2">
    <source>
        <dbReference type="Pfam" id="PF14111"/>
    </source>
</evidence>
<dbReference type="Pfam" id="PF14111">
    <property type="entry name" value="DUF4283"/>
    <property type="match status" value="1"/>
</dbReference>
<dbReference type="EMBL" id="JAKOGI010001069">
    <property type="protein sequence ID" value="KAJ8427976.1"/>
    <property type="molecule type" value="Genomic_DNA"/>
</dbReference>
<reference evidence="3" key="1">
    <citation type="submission" date="2022-04" db="EMBL/GenBank/DDBJ databases">
        <title>Carnegiea gigantea Genome sequencing and assembly v2.</title>
        <authorList>
            <person name="Copetti D."/>
            <person name="Sanderson M.J."/>
            <person name="Burquez A."/>
            <person name="Wojciechowski M.F."/>
        </authorList>
    </citation>
    <scope>NUCLEOTIDE SEQUENCE</scope>
    <source>
        <strain evidence="3">SGP5-SGP5p</strain>
        <tissue evidence="3">Aerial part</tissue>
    </source>
</reference>
<dbReference type="InterPro" id="IPR040256">
    <property type="entry name" value="At4g02000-like"/>
</dbReference>
<feature type="domain" description="DUF4283" evidence="2">
    <location>
        <begin position="65"/>
        <end position="146"/>
    </location>
</feature>
<evidence type="ECO:0000313" key="3">
    <source>
        <dbReference type="EMBL" id="KAJ8427976.1"/>
    </source>
</evidence>
<feature type="compositionally biased region" description="Basic and acidic residues" evidence="1">
    <location>
        <begin position="204"/>
        <end position="220"/>
    </location>
</feature>
<sequence length="271" mass="31329">MVALDTLQRNNPNPSFNVVQSSLWEEDQMRVEVISDDDEPIAEDDPTCPTTILTKEEKRQLRKPWRHAIIIRMFDKAMGYLQLKRRLQTKWALKGDFSLIEIDYDYYVMRFANLEDYEHVMTQGPWVLGDNYLVIREWVPNFIPEEHTISKFMAWVHIPGLSVEYFNKNFLLHMIGQKIGRVIRVDDATANVERGAQPRRRRDVWRLDDCQETSSKEKPKAANQTGNPSRGLTDSDRNGVPNGSSIHHARIAQLPNQDATNPRPDLTMGAA</sequence>
<proteinExistence type="predicted"/>
<feature type="region of interest" description="Disordered" evidence="1">
    <location>
        <begin position="194"/>
        <end position="271"/>
    </location>
</feature>
<evidence type="ECO:0000313" key="4">
    <source>
        <dbReference type="Proteomes" id="UP001153076"/>
    </source>
</evidence>
<keyword evidence="4" id="KW-1185">Reference proteome</keyword>
<accession>A0A9Q1GW05</accession>
<organism evidence="3 4">
    <name type="scientific">Carnegiea gigantea</name>
    <dbReference type="NCBI Taxonomy" id="171969"/>
    <lineage>
        <taxon>Eukaryota</taxon>
        <taxon>Viridiplantae</taxon>
        <taxon>Streptophyta</taxon>
        <taxon>Embryophyta</taxon>
        <taxon>Tracheophyta</taxon>
        <taxon>Spermatophyta</taxon>
        <taxon>Magnoliopsida</taxon>
        <taxon>eudicotyledons</taxon>
        <taxon>Gunneridae</taxon>
        <taxon>Pentapetalae</taxon>
        <taxon>Caryophyllales</taxon>
        <taxon>Cactineae</taxon>
        <taxon>Cactaceae</taxon>
        <taxon>Cactoideae</taxon>
        <taxon>Echinocereeae</taxon>
        <taxon>Carnegiea</taxon>
    </lineage>
</organism>
<dbReference type="Proteomes" id="UP001153076">
    <property type="component" value="Unassembled WGS sequence"/>
</dbReference>
<dbReference type="PANTHER" id="PTHR31286">
    <property type="entry name" value="GLYCINE-RICH CELL WALL STRUCTURAL PROTEIN 1.8-LIKE"/>
    <property type="match status" value="1"/>
</dbReference>
<dbReference type="OrthoDB" id="1750606at2759"/>
<gene>
    <name evidence="3" type="ORF">Cgig2_017463</name>
</gene>
<feature type="compositionally biased region" description="Polar residues" evidence="1">
    <location>
        <begin position="222"/>
        <end position="232"/>
    </location>
</feature>
<protein>
    <recommendedName>
        <fullName evidence="2">DUF4283 domain-containing protein</fullName>
    </recommendedName>
</protein>
<dbReference type="InterPro" id="IPR025558">
    <property type="entry name" value="DUF4283"/>
</dbReference>
<evidence type="ECO:0000256" key="1">
    <source>
        <dbReference type="SAM" id="MobiDB-lite"/>
    </source>
</evidence>
<name>A0A9Q1GW05_9CARY</name>
<comment type="caution">
    <text evidence="3">The sequence shown here is derived from an EMBL/GenBank/DDBJ whole genome shotgun (WGS) entry which is preliminary data.</text>
</comment>
<dbReference type="AlphaFoldDB" id="A0A9Q1GW05"/>
<dbReference type="PANTHER" id="PTHR31286:SF99">
    <property type="entry name" value="DUF4283 DOMAIN-CONTAINING PROTEIN"/>
    <property type="match status" value="1"/>
</dbReference>